<dbReference type="EMBL" id="CM055097">
    <property type="protein sequence ID" value="KAJ7554233.1"/>
    <property type="molecule type" value="Genomic_DNA"/>
</dbReference>
<keyword evidence="2" id="KW-1185">Reference proteome</keyword>
<protein>
    <submittedName>
        <fullName evidence="1">Uncharacterized protein</fullName>
    </submittedName>
</protein>
<accession>A0ACC2DIV3</accession>
<evidence type="ECO:0000313" key="1">
    <source>
        <dbReference type="EMBL" id="KAJ7554233.1"/>
    </source>
</evidence>
<reference evidence="2" key="1">
    <citation type="journal article" date="2024" name="Proc. Natl. Acad. Sci. U.S.A.">
        <title>Extraordinary preservation of gene collinearity over three hundred million years revealed in homosporous lycophytes.</title>
        <authorList>
            <person name="Li C."/>
            <person name="Wickell D."/>
            <person name="Kuo L.Y."/>
            <person name="Chen X."/>
            <person name="Nie B."/>
            <person name="Liao X."/>
            <person name="Peng D."/>
            <person name="Ji J."/>
            <person name="Jenkins J."/>
            <person name="Williams M."/>
            <person name="Shu S."/>
            <person name="Plott C."/>
            <person name="Barry K."/>
            <person name="Rajasekar S."/>
            <person name="Grimwood J."/>
            <person name="Han X."/>
            <person name="Sun S."/>
            <person name="Hou Z."/>
            <person name="He W."/>
            <person name="Dai G."/>
            <person name="Sun C."/>
            <person name="Schmutz J."/>
            <person name="Leebens-Mack J.H."/>
            <person name="Li F.W."/>
            <person name="Wang L."/>
        </authorList>
    </citation>
    <scope>NUCLEOTIDE SEQUENCE [LARGE SCALE GENOMIC DNA]</scope>
    <source>
        <strain evidence="2">cv. PW_Plant_1</strain>
    </source>
</reference>
<name>A0ACC2DIV3_DIPCM</name>
<organism evidence="1 2">
    <name type="scientific">Diphasiastrum complanatum</name>
    <name type="common">Issler's clubmoss</name>
    <name type="synonym">Lycopodium complanatum</name>
    <dbReference type="NCBI Taxonomy" id="34168"/>
    <lineage>
        <taxon>Eukaryota</taxon>
        <taxon>Viridiplantae</taxon>
        <taxon>Streptophyta</taxon>
        <taxon>Embryophyta</taxon>
        <taxon>Tracheophyta</taxon>
        <taxon>Lycopodiopsida</taxon>
        <taxon>Lycopodiales</taxon>
        <taxon>Lycopodiaceae</taxon>
        <taxon>Lycopodioideae</taxon>
        <taxon>Diphasiastrum</taxon>
    </lineage>
</organism>
<dbReference type="Proteomes" id="UP001162992">
    <property type="component" value="Chromosome 6"/>
</dbReference>
<proteinExistence type="predicted"/>
<comment type="caution">
    <text evidence="1">The sequence shown here is derived from an EMBL/GenBank/DDBJ whole genome shotgun (WGS) entry which is preliminary data.</text>
</comment>
<gene>
    <name evidence="1" type="ORF">O6H91_06G132300</name>
</gene>
<sequence>MVEPPDSRSLMHSSGGLSDWPCSANMAGAEAIGHRVGHSLDSRFISEDLMEVESFCQQVSEQWGRIGDSELFSDSNLVASRPSLSSASSELAAALGVGTEPLQSFPASPVHISQQQTQLLQQQQNGFSLPSVSLNSPPRYGRSPETTSSQWGFIQELLGISASSVLENLGGSTISEASVVTAEVQDSSLKHSQKPLSSEEVDLYASSEPEKNASRRIATKASMAQPLAPIDFNKGIADVHITNLVENFVHEGTQRKVKKHAASKRSEISSNVETKTDIVVPFLKERMVQALKLIKLSRRSFLLQVWMPVVQGNKFLLTTREQPYMLENGNDSLCLYHDLSSRFVFPTEQDSQAFPGLPGRVFQKKMPEWTPNVQYYYSHEFLRVNQAVRCDVRGTVAVPVIEPKSNACLAVVELVTKAEKIAYGPEIDIICRALQAVNLTTIVDHDLLPPQIPTEGRDATLAEMVQVLTAVCETHNLPMAQIWLPHRSLDIRDGVEQGYAKSSAKCTITGCSKTAVSESLSLLTGNAPFCVNDSRLWGFREACTEHSLKKGQGVPGKAFASNQPVFAADIRTFGKLEYPLGHYARMFNLIAAVAIRLRSVHTGSDDYILEFFLPFSCVAGAEQQLLLNSISITMQRVCRSLRTVTDQELGEEKLACNHQEAVEKFQNVATCDFTPSSAPKDKVPMGPSSIIAPISESDSGAFSRSFQEGRLVDNLQFSSSLGGPIVPEELQVSSKNQHAMLNLTEPLHGQKGRKQELDSGMDDSKGMLKQASDFKMSKQNYHSQVQNDAGSFNTPHSATTFLPSIHQHTVNKRRRGMTEKTVCFKVLQQYFAGSLKDAAKSIGVCPTTLKRICRQHGISRWPSRKISKVNRHLKKLQGVIASVQGEDGAFSLSALTGDLTSAAVAAMSGVQKASIIAPAQKRLVSDIASRVTETKLTKKNMQVPPNGNQVKAEHKDECGLVEEKSLQCFVTSAMKSKETHSANEPSSSCLLNMNSCGSLNVCQGCQSPWDSSIGANAVRESTALKENKAYRTTTYIEHDSETHSQGLLDDHPMSYRPGTSGCNSTTPCISHKESKSVDELKGESTFNRLTGSRVINTTGYDDDRNSLESCVQGAAEAIASLTRVDCEKTLNSSNACRDPEVYGTLAHNGIVNKIVSCPEDGDPSSSTVIPSLRVAHSSSYIKPHPNDSLLVTIKASLGADTVRFKFSSAFGCIGLRKEIGKRFSINHNFWSLKYLDDEAEWVLLSSDADFQECIDVAQASGNHTIKLMIYDSSASGTMGMEGTSIMRQELL</sequence>
<evidence type="ECO:0000313" key="2">
    <source>
        <dbReference type="Proteomes" id="UP001162992"/>
    </source>
</evidence>